<organism evidence="1 2">
    <name type="scientific">Asbolus verrucosus</name>
    <name type="common">Desert ironclad beetle</name>
    <dbReference type="NCBI Taxonomy" id="1661398"/>
    <lineage>
        <taxon>Eukaryota</taxon>
        <taxon>Metazoa</taxon>
        <taxon>Ecdysozoa</taxon>
        <taxon>Arthropoda</taxon>
        <taxon>Hexapoda</taxon>
        <taxon>Insecta</taxon>
        <taxon>Pterygota</taxon>
        <taxon>Neoptera</taxon>
        <taxon>Endopterygota</taxon>
        <taxon>Coleoptera</taxon>
        <taxon>Polyphaga</taxon>
        <taxon>Cucujiformia</taxon>
        <taxon>Tenebrionidae</taxon>
        <taxon>Pimeliinae</taxon>
        <taxon>Asbolus</taxon>
    </lineage>
</organism>
<comment type="caution">
    <text evidence="1">The sequence shown here is derived from an EMBL/GenBank/DDBJ whole genome shotgun (WGS) entry which is preliminary data.</text>
</comment>
<sequence>MLYWHTWNKDRDR</sequence>
<proteinExistence type="predicted"/>
<reference evidence="1 2" key="1">
    <citation type="submission" date="2017-03" db="EMBL/GenBank/DDBJ databases">
        <title>Genome of the blue death feigning beetle - Asbolus verrucosus.</title>
        <authorList>
            <person name="Rider S.D."/>
        </authorList>
    </citation>
    <scope>NUCLEOTIDE SEQUENCE [LARGE SCALE GENOMIC DNA]</scope>
    <source>
        <strain evidence="1">Butters</strain>
        <tissue evidence="1">Head and leg muscle</tissue>
    </source>
</reference>
<protein>
    <submittedName>
        <fullName evidence="1">Uncharacterized protein</fullName>
    </submittedName>
</protein>
<name>A0A482VRR2_ASBVE</name>
<dbReference type="Proteomes" id="UP000292052">
    <property type="component" value="Unassembled WGS sequence"/>
</dbReference>
<gene>
    <name evidence="1" type="ORF">BDFB_014267</name>
</gene>
<evidence type="ECO:0000313" key="2">
    <source>
        <dbReference type="Proteomes" id="UP000292052"/>
    </source>
</evidence>
<evidence type="ECO:0000313" key="1">
    <source>
        <dbReference type="EMBL" id="RZC35433.1"/>
    </source>
</evidence>
<accession>A0A482VRR2</accession>
<keyword evidence="2" id="KW-1185">Reference proteome</keyword>
<dbReference type="EMBL" id="QDEB01070874">
    <property type="protein sequence ID" value="RZC35433.1"/>
    <property type="molecule type" value="Genomic_DNA"/>
</dbReference>